<dbReference type="PROSITE" id="PS51294">
    <property type="entry name" value="HTH_MYB"/>
    <property type="match status" value="1"/>
</dbReference>
<accession>A0ABU6TI36</accession>
<feature type="compositionally biased region" description="Polar residues" evidence="3">
    <location>
        <begin position="44"/>
        <end position="55"/>
    </location>
</feature>
<feature type="non-terminal residue" evidence="6">
    <location>
        <position position="1"/>
    </location>
</feature>
<dbReference type="InterPro" id="IPR009057">
    <property type="entry name" value="Homeodomain-like_sf"/>
</dbReference>
<dbReference type="PANTHER" id="PTHR20916:SF18">
    <property type="entry name" value="IPT_TIG DOMAIN-CONTAINING PROTEIN"/>
    <property type="match status" value="1"/>
</dbReference>
<feature type="region of interest" description="Disordered" evidence="3">
    <location>
        <begin position="44"/>
        <end position="67"/>
    </location>
</feature>
<dbReference type="SUPFAM" id="SSF46689">
    <property type="entry name" value="Homeodomain-like"/>
    <property type="match status" value="1"/>
</dbReference>
<evidence type="ECO:0000256" key="2">
    <source>
        <dbReference type="ARBA" id="ARBA00023242"/>
    </source>
</evidence>
<feature type="region of interest" description="Disordered" evidence="3">
    <location>
        <begin position="80"/>
        <end position="121"/>
    </location>
</feature>
<protein>
    <submittedName>
        <fullName evidence="6">Transcription factor</fullName>
    </submittedName>
</protein>
<dbReference type="Gene3D" id="1.10.10.60">
    <property type="entry name" value="Homeodomain-like"/>
    <property type="match status" value="1"/>
</dbReference>
<dbReference type="InterPro" id="IPR017930">
    <property type="entry name" value="Myb_dom"/>
</dbReference>
<keyword evidence="7" id="KW-1185">Reference proteome</keyword>
<dbReference type="PANTHER" id="PTHR20916">
    <property type="entry name" value="CYSTEINE AND GLYCINE-RICH PROTEIN 2 BINDING PROTEIN"/>
    <property type="match status" value="1"/>
</dbReference>
<sequence>WSLIASHLPGRTDNEIKNYWNSHLSRKIYSFRRATNLDTTQIGLTDTPNSNSNNVHHIYPKPKAGRTSRWAMKKNKTYIHTKKSNNNNNQNEKDEIALPQVSHKEKDDVVPTPPTPSLESEGFCNKIDEDLMVLDLDNNDNNNGVEKEKEKEEVECPTRAYEKENNDTLFGPYDEQVGDITVTNNININGGGALSLDDMMGNFMLEEIICGVHNINEDIEINDNNNNNNNNHHHHSNNSDYVSEESEINNKMVSDEEWNLGLDDEYLNWESVMEFMNNNNSSININNNNSESSEGCYLEQKENLLTWLWKDEDDDWERGCMKMGESLDIEKQNDDDVVAWFLS</sequence>
<evidence type="ECO:0000256" key="3">
    <source>
        <dbReference type="SAM" id="MobiDB-lite"/>
    </source>
</evidence>
<proteinExistence type="predicted"/>
<dbReference type="InterPro" id="IPR001005">
    <property type="entry name" value="SANT/Myb"/>
</dbReference>
<evidence type="ECO:0000259" key="4">
    <source>
        <dbReference type="PROSITE" id="PS50090"/>
    </source>
</evidence>
<dbReference type="Proteomes" id="UP001341840">
    <property type="component" value="Unassembled WGS sequence"/>
</dbReference>
<feature type="domain" description="Myb-like" evidence="4">
    <location>
        <begin position="1"/>
        <end position="24"/>
    </location>
</feature>
<organism evidence="6 7">
    <name type="scientific">Stylosanthes scabra</name>
    <dbReference type="NCBI Taxonomy" id="79078"/>
    <lineage>
        <taxon>Eukaryota</taxon>
        <taxon>Viridiplantae</taxon>
        <taxon>Streptophyta</taxon>
        <taxon>Embryophyta</taxon>
        <taxon>Tracheophyta</taxon>
        <taxon>Spermatophyta</taxon>
        <taxon>Magnoliopsida</taxon>
        <taxon>eudicotyledons</taxon>
        <taxon>Gunneridae</taxon>
        <taxon>Pentapetalae</taxon>
        <taxon>rosids</taxon>
        <taxon>fabids</taxon>
        <taxon>Fabales</taxon>
        <taxon>Fabaceae</taxon>
        <taxon>Papilionoideae</taxon>
        <taxon>50 kb inversion clade</taxon>
        <taxon>dalbergioids sensu lato</taxon>
        <taxon>Dalbergieae</taxon>
        <taxon>Pterocarpus clade</taxon>
        <taxon>Stylosanthes</taxon>
    </lineage>
</organism>
<dbReference type="EMBL" id="JASCZI010091012">
    <property type="protein sequence ID" value="MED6148425.1"/>
    <property type="molecule type" value="Genomic_DNA"/>
</dbReference>
<keyword evidence="2" id="KW-0539">Nucleus</keyword>
<feature type="domain" description="HTH myb-type" evidence="5">
    <location>
        <begin position="1"/>
        <end position="28"/>
    </location>
</feature>
<feature type="compositionally biased region" description="Basic residues" evidence="3">
    <location>
        <begin position="58"/>
        <end position="67"/>
    </location>
</feature>
<comment type="caution">
    <text evidence="6">The sequence shown here is derived from an EMBL/GenBank/DDBJ whole genome shotgun (WGS) entry which is preliminary data.</text>
</comment>
<evidence type="ECO:0000259" key="5">
    <source>
        <dbReference type="PROSITE" id="PS51294"/>
    </source>
</evidence>
<evidence type="ECO:0000256" key="1">
    <source>
        <dbReference type="ARBA" id="ARBA00004123"/>
    </source>
</evidence>
<name>A0ABU6TI36_9FABA</name>
<evidence type="ECO:0000313" key="6">
    <source>
        <dbReference type="EMBL" id="MED6148425.1"/>
    </source>
</evidence>
<dbReference type="CDD" id="cd00167">
    <property type="entry name" value="SANT"/>
    <property type="match status" value="1"/>
</dbReference>
<feature type="compositionally biased region" description="Basic and acidic residues" evidence="3">
    <location>
        <begin position="91"/>
        <end position="109"/>
    </location>
</feature>
<feature type="region of interest" description="Disordered" evidence="3">
    <location>
        <begin position="223"/>
        <end position="246"/>
    </location>
</feature>
<reference evidence="6 7" key="1">
    <citation type="journal article" date="2023" name="Plants (Basel)">
        <title>Bridging the Gap: Combining Genomics and Transcriptomics Approaches to Understand Stylosanthes scabra, an Orphan Legume from the Brazilian Caatinga.</title>
        <authorList>
            <person name="Ferreira-Neto J.R.C."/>
            <person name="da Silva M.D."/>
            <person name="Binneck E."/>
            <person name="de Melo N.F."/>
            <person name="da Silva R.H."/>
            <person name="de Melo A.L.T.M."/>
            <person name="Pandolfi V."/>
            <person name="Bustamante F.O."/>
            <person name="Brasileiro-Vidal A.C."/>
            <person name="Benko-Iseppon A.M."/>
        </authorList>
    </citation>
    <scope>NUCLEOTIDE SEQUENCE [LARGE SCALE GENOMIC DNA]</scope>
    <source>
        <tissue evidence="6">Leaves</tissue>
    </source>
</reference>
<comment type="subcellular location">
    <subcellularLocation>
        <location evidence="1">Nucleus</location>
    </subcellularLocation>
</comment>
<dbReference type="Pfam" id="PF00249">
    <property type="entry name" value="Myb_DNA-binding"/>
    <property type="match status" value="1"/>
</dbReference>
<gene>
    <name evidence="6" type="primary">MYB12_5</name>
    <name evidence="6" type="ORF">PIB30_053099</name>
</gene>
<evidence type="ECO:0000313" key="7">
    <source>
        <dbReference type="Proteomes" id="UP001341840"/>
    </source>
</evidence>
<dbReference type="PROSITE" id="PS50090">
    <property type="entry name" value="MYB_LIKE"/>
    <property type="match status" value="1"/>
</dbReference>